<organism evidence="1 2">
    <name type="scientific">Dermacentor silvarum</name>
    <name type="common">Tick</name>
    <dbReference type="NCBI Taxonomy" id="543639"/>
    <lineage>
        <taxon>Eukaryota</taxon>
        <taxon>Metazoa</taxon>
        <taxon>Ecdysozoa</taxon>
        <taxon>Arthropoda</taxon>
        <taxon>Chelicerata</taxon>
        <taxon>Arachnida</taxon>
        <taxon>Acari</taxon>
        <taxon>Parasitiformes</taxon>
        <taxon>Ixodida</taxon>
        <taxon>Ixodoidea</taxon>
        <taxon>Ixodidae</taxon>
        <taxon>Rhipicephalinae</taxon>
        <taxon>Dermacentor</taxon>
    </lineage>
</organism>
<protein>
    <submittedName>
        <fullName evidence="1">Uncharacterized protein</fullName>
    </submittedName>
</protein>
<gene>
    <name evidence="1" type="ORF">HPB49_022419</name>
</gene>
<keyword evidence="2" id="KW-1185">Reference proteome</keyword>
<evidence type="ECO:0000313" key="2">
    <source>
        <dbReference type="Proteomes" id="UP000821865"/>
    </source>
</evidence>
<name>A0ACB8CBS3_DERSI</name>
<dbReference type="EMBL" id="CM023477">
    <property type="protein sequence ID" value="KAH7938309.1"/>
    <property type="molecule type" value="Genomic_DNA"/>
</dbReference>
<accession>A0ACB8CBS3</accession>
<sequence>MSSSTVQVFRTSSFNTHRRAPWVLLYGAISLTVTMLIIVFLVFLFGKMLPVNRRSEKSSSTFCCPHILERVYEDVDFRRDPCENVLDYACAGRALPAIHRGGTVQSSTVASLGDPITGNPVTAAGKAIAAYYKVCFEHSHAKEPGYLVARAVLDVAAAKAFMPADCLVRLLFELSLKYDLPSLLNIRVETAGSGISAYLSITFASLATISQIPTPAIFQAVKVGALSTINEELSTSVPLEAADVFFNALERANTYQAETSTLQDLQGAIPSITPARWKNITDRFVPSNKIYTIVGVPLHILRKHISEWMEYDAEPNSVTLALLGASIHLVSRITVTGHNDEQRTKAFCESAAKELRPLWVLRAAGRSHPQELNSAIEGVYWHVLRRVLRIVSFTMVKSDRDHLTRKLVRMHLLFPSDVAPTEQPVPKLTEHFARAYLSARAYMFEVRRHQASIVGITRDFMGELNSATIRSTAETLAIPSGIYASVVAMNTTEELLLMPTIGVRIANAIWEAVLTGNWSRGTKTLLRIYIDCIKDKVKAISSTHAALSISQWLSLETVVEATREDDWHARVDGSRNLTFSQLFYAMYVQHHYCSGLPSQDSENFVKEANALISSFPDFVSSFKCGKYLHNEVPECLQHLFRQKR</sequence>
<comment type="caution">
    <text evidence="1">The sequence shown here is derived from an EMBL/GenBank/DDBJ whole genome shotgun (WGS) entry which is preliminary data.</text>
</comment>
<evidence type="ECO:0000313" key="1">
    <source>
        <dbReference type="EMBL" id="KAH7938309.1"/>
    </source>
</evidence>
<dbReference type="Proteomes" id="UP000821865">
    <property type="component" value="Chromosome 8"/>
</dbReference>
<proteinExistence type="predicted"/>
<reference evidence="1" key="1">
    <citation type="submission" date="2020-05" db="EMBL/GenBank/DDBJ databases">
        <title>Large-scale comparative analyses of tick genomes elucidate their genetic diversity and vector capacities.</title>
        <authorList>
            <person name="Jia N."/>
            <person name="Wang J."/>
            <person name="Shi W."/>
            <person name="Du L."/>
            <person name="Sun Y."/>
            <person name="Zhan W."/>
            <person name="Jiang J."/>
            <person name="Wang Q."/>
            <person name="Zhang B."/>
            <person name="Ji P."/>
            <person name="Sakyi L.B."/>
            <person name="Cui X."/>
            <person name="Yuan T."/>
            <person name="Jiang B."/>
            <person name="Yang W."/>
            <person name="Lam T.T.-Y."/>
            <person name="Chang Q."/>
            <person name="Ding S."/>
            <person name="Wang X."/>
            <person name="Zhu J."/>
            <person name="Ruan X."/>
            <person name="Zhao L."/>
            <person name="Wei J."/>
            <person name="Que T."/>
            <person name="Du C."/>
            <person name="Cheng J."/>
            <person name="Dai P."/>
            <person name="Han X."/>
            <person name="Huang E."/>
            <person name="Gao Y."/>
            <person name="Liu J."/>
            <person name="Shao H."/>
            <person name="Ye R."/>
            <person name="Li L."/>
            <person name="Wei W."/>
            <person name="Wang X."/>
            <person name="Wang C."/>
            <person name="Yang T."/>
            <person name="Huo Q."/>
            <person name="Li W."/>
            <person name="Guo W."/>
            <person name="Chen H."/>
            <person name="Zhou L."/>
            <person name="Ni X."/>
            <person name="Tian J."/>
            <person name="Zhou Y."/>
            <person name="Sheng Y."/>
            <person name="Liu T."/>
            <person name="Pan Y."/>
            <person name="Xia L."/>
            <person name="Li J."/>
            <person name="Zhao F."/>
            <person name="Cao W."/>
        </authorList>
    </citation>
    <scope>NUCLEOTIDE SEQUENCE</scope>
    <source>
        <strain evidence="1">Dsil-2018</strain>
    </source>
</reference>